<dbReference type="Proteomes" id="UP000054279">
    <property type="component" value="Unassembled WGS sequence"/>
</dbReference>
<dbReference type="AlphaFoldDB" id="A0A0C9V0Y7"/>
<evidence type="ECO:0000313" key="1">
    <source>
        <dbReference type="EMBL" id="KIJ31085.1"/>
    </source>
</evidence>
<protein>
    <submittedName>
        <fullName evidence="1">Uncharacterized protein</fullName>
    </submittedName>
</protein>
<sequence>MPDALEKLSLEEVQGSCRKFVGLILGHKDVHPSTQVEKVIHDLHTEARRIGNLVRTSVLKQQKENHPISNPPLTHAPQKWVASAILATKSVSQNMIIRVVYLGETGKRRTHHTGSTVCVTPYPGITFRQHSDDSNSTPTATPTPTLPDIPDHALPACYLPPSPLFCTELNSMAEPDGLIHLDKSTFIVQEWDTKLKILKVGHYI</sequence>
<accession>A0A0C9V0Y7</accession>
<organism evidence="1 2">
    <name type="scientific">Sphaerobolus stellatus (strain SS14)</name>
    <dbReference type="NCBI Taxonomy" id="990650"/>
    <lineage>
        <taxon>Eukaryota</taxon>
        <taxon>Fungi</taxon>
        <taxon>Dikarya</taxon>
        <taxon>Basidiomycota</taxon>
        <taxon>Agaricomycotina</taxon>
        <taxon>Agaricomycetes</taxon>
        <taxon>Phallomycetidae</taxon>
        <taxon>Geastrales</taxon>
        <taxon>Sphaerobolaceae</taxon>
        <taxon>Sphaerobolus</taxon>
    </lineage>
</organism>
<evidence type="ECO:0000313" key="2">
    <source>
        <dbReference type="Proteomes" id="UP000054279"/>
    </source>
</evidence>
<proteinExistence type="predicted"/>
<dbReference type="EMBL" id="KN837248">
    <property type="protein sequence ID" value="KIJ31085.1"/>
    <property type="molecule type" value="Genomic_DNA"/>
</dbReference>
<name>A0A0C9V0Y7_SPHS4</name>
<keyword evidence="2" id="KW-1185">Reference proteome</keyword>
<reference evidence="1 2" key="1">
    <citation type="submission" date="2014-06" db="EMBL/GenBank/DDBJ databases">
        <title>Evolutionary Origins and Diversification of the Mycorrhizal Mutualists.</title>
        <authorList>
            <consortium name="DOE Joint Genome Institute"/>
            <consortium name="Mycorrhizal Genomics Consortium"/>
            <person name="Kohler A."/>
            <person name="Kuo A."/>
            <person name="Nagy L.G."/>
            <person name="Floudas D."/>
            <person name="Copeland A."/>
            <person name="Barry K.W."/>
            <person name="Cichocki N."/>
            <person name="Veneault-Fourrey C."/>
            <person name="LaButti K."/>
            <person name="Lindquist E.A."/>
            <person name="Lipzen A."/>
            <person name="Lundell T."/>
            <person name="Morin E."/>
            <person name="Murat C."/>
            <person name="Riley R."/>
            <person name="Ohm R."/>
            <person name="Sun H."/>
            <person name="Tunlid A."/>
            <person name="Henrissat B."/>
            <person name="Grigoriev I.V."/>
            <person name="Hibbett D.S."/>
            <person name="Martin F."/>
        </authorList>
    </citation>
    <scope>NUCLEOTIDE SEQUENCE [LARGE SCALE GENOMIC DNA]</scope>
    <source>
        <strain evidence="1 2">SS14</strain>
    </source>
</reference>
<dbReference type="HOGENOM" id="CLU_1344002_0_0_1"/>
<gene>
    <name evidence="1" type="ORF">M422DRAFT_267291</name>
</gene>